<dbReference type="RefSeq" id="WP_242854390.1">
    <property type="nucleotide sequence ID" value="NZ_LKET01000032.1"/>
</dbReference>
<proteinExistence type="predicted"/>
<evidence type="ECO:0000259" key="1">
    <source>
        <dbReference type="Pfam" id="PF01548"/>
    </source>
</evidence>
<dbReference type="PANTHER" id="PTHR33055">
    <property type="entry name" value="TRANSPOSASE FOR INSERTION SEQUENCE ELEMENT IS1111A"/>
    <property type="match status" value="1"/>
</dbReference>
<reference evidence="2 3" key="1">
    <citation type="submission" date="2015-09" db="EMBL/GenBank/DDBJ databases">
        <title>Genome sequence of Oxobacter pfennigii DSM 3222.</title>
        <authorList>
            <person name="Poehlein A."/>
            <person name="Bengelsdorf F.R."/>
            <person name="Schiel-Bengelsdorf B."/>
            <person name="Duerre P."/>
            <person name="Daniel R."/>
        </authorList>
    </citation>
    <scope>NUCLEOTIDE SEQUENCE [LARGE SCALE GENOMIC DNA]</scope>
    <source>
        <strain evidence="2 3">DSM 3222</strain>
    </source>
</reference>
<evidence type="ECO:0000313" key="3">
    <source>
        <dbReference type="Proteomes" id="UP000050326"/>
    </source>
</evidence>
<dbReference type="EMBL" id="LKET01000032">
    <property type="protein sequence ID" value="KPU43995.1"/>
    <property type="molecule type" value="Genomic_DNA"/>
</dbReference>
<accession>A0A0P8W8D0</accession>
<organism evidence="2 3">
    <name type="scientific">Oxobacter pfennigii</name>
    <dbReference type="NCBI Taxonomy" id="36849"/>
    <lineage>
        <taxon>Bacteria</taxon>
        <taxon>Bacillati</taxon>
        <taxon>Bacillota</taxon>
        <taxon>Clostridia</taxon>
        <taxon>Eubacteriales</taxon>
        <taxon>Clostridiaceae</taxon>
        <taxon>Oxobacter</taxon>
    </lineage>
</organism>
<dbReference type="InterPro" id="IPR002525">
    <property type="entry name" value="Transp_IS110-like_N"/>
</dbReference>
<dbReference type="InterPro" id="IPR047650">
    <property type="entry name" value="Transpos_IS110"/>
</dbReference>
<feature type="domain" description="Transposase IS110-like N-terminal" evidence="1">
    <location>
        <begin position="7"/>
        <end position="165"/>
    </location>
</feature>
<keyword evidence="3" id="KW-1185">Reference proteome</keyword>
<dbReference type="Pfam" id="PF01548">
    <property type="entry name" value="DEDD_Tnp_IS110"/>
    <property type="match status" value="1"/>
</dbReference>
<dbReference type="Proteomes" id="UP000050326">
    <property type="component" value="Unassembled WGS sequence"/>
</dbReference>
<evidence type="ECO:0000313" key="2">
    <source>
        <dbReference type="EMBL" id="KPU43995.1"/>
    </source>
</evidence>
<dbReference type="STRING" id="36849.OXPF_21600"/>
<gene>
    <name evidence="2" type="ORF">OXPF_21600</name>
</gene>
<dbReference type="GO" id="GO:0006313">
    <property type="term" value="P:DNA transposition"/>
    <property type="evidence" value="ECO:0007669"/>
    <property type="project" value="InterPro"/>
</dbReference>
<dbReference type="GO" id="GO:0003677">
    <property type="term" value="F:DNA binding"/>
    <property type="evidence" value="ECO:0007669"/>
    <property type="project" value="InterPro"/>
</dbReference>
<dbReference type="GO" id="GO:0004803">
    <property type="term" value="F:transposase activity"/>
    <property type="evidence" value="ECO:0007669"/>
    <property type="project" value="InterPro"/>
</dbReference>
<dbReference type="PATRIC" id="fig|36849.3.peg.2279"/>
<dbReference type="PANTHER" id="PTHR33055:SF17">
    <property type="entry name" value="THIRD ORF IN TRANSPOSON ISC1491"/>
    <property type="match status" value="1"/>
</dbReference>
<name>A0A0P8W8D0_9CLOT</name>
<comment type="caution">
    <text evidence="2">The sequence shown here is derived from an EMBL/GenBank/DDBJ whole genome shotgun (WGS) entry which is preliminary data.</text>
</comment>
<sequence length="253" mass="28586">MSNSLLVGIDVSLNDNKVRILHPDGTSLSKFVVPNSVPGAKTLSQKVTGIMEKSNFDSLVIGLESTSVYGDPLVYFLKQDTSVNRFNTKIHVLNPTQVNKFKMFYPDLPKTDDIDAWIIAEHLRFGRINKDVYMDDRYKALQKLTRARFHTAQNLAREKNWFLNNLFLKFSSLAQEKIFSNKFGATSSSLIEEFLSVDEIAYMPVEELAEFINEKGKGHFQNPDEIAAAVQKAARSSYRLPKTVTESVNQVLG</sequence>
<protein>
    <submittedName>
        <fullName evidence="2">Transposase</fullName>
    </submittedName>
</protein>
<dbReference type="AlphaFoldDB" id="A0A0P8W8D0"/>